<dbReference type="HOGENOM" id="CLU_924471_0_0_1"/>
<gene>
    <name evidence="1" type="ORF">PV05_09501</name>
</gene>
<keyword evidence="2" id="KW-1185">Reference proteome</keyword>
<sequence length="301" mass="32933">MNGQRKEGIILDCEQFSATGADPSQHLCCREYVRGKYPRTIGGRRVDLCRYTERWDSNDQTVISHLAAIGDALENVAPVYEDFGVDFDLIVIYSKTLPKIDGDDVDGYEQEKVGTSTDYQGIPGSIPDSIIYTNIVLEYYLRIPAPKHYTVTSTLMGPYTSIHGYTPILPTKALTIPSLVIQTAFEKMHAFFHLGLMLLTSDVPPAKDAAKDKIASLPVSGRKGTWTWFQPYATSDANDLNPTYAEMQVQEDLGDKKYEKPPYTFIEGFLQLMGSLEQKNQAKAAAGAGGGGGGGGGATLK</sequence>
<dbReference type="EMBL" id="KN847322">
    <property type="protein sequence ID" value="KIW50713.1"/>
    <property type="molecule type" value="Genomic_DNA"/>
</dbReference>
<evidence type="ECO:0000313" key="2">
    <source>
        <dbReference type="Proteomes" id="UP000054342"/>
    </source>
</evidence>
<dbReference type="GeneID" id="25331409"/>
<organism evidence="1 2">
    <name type="scientific">Exophiala xenobiotica</name>
    <dbReference type="NCBI Taxonomy" id="348802"/>
    <lineage>
        <taxon>Eukaryota</taxon>
        <taxon>Fungi</taxon>
        <taxon>Dikarya</taxon>
        <taxon>Ascomycota</taxon>
        <taxon>Pezizomycotina</taxon>
        <taxon>Eurotiomycetes</taxon>
        <taxon>Chaetothyriomycetidae</taxon>
        <taxon>Chaetothyriales</taxon>
        <taxon>Herpotrichiellaceae</taxon>
        <taxon>Exophiala</taxon>
    </lineage>
</organism>
<reference evidence="1 2" key="1">
    <citation type="submission" date="2015-01" db="EMBL/GenBank/DDBJ databases">
        <title>The Genome Sequence of Exophiala xenobiotica CBS118157.</title>
        <authorList>
            <consortium name="The Broad Institute Genomics Platform"/>
            <person name="Cuomo C."/>
            <person name="de Hoog S."/>
            <person name="Gorbushina A."/>
            <person name="Stielow B."/>
            <person name="Teixiera M."/>
            <person name="Abouelleil A."/>
            <person name="Chapman S.B."/>
            <person name="Priest M."/>
            <person name="Young S.K."/>
            <person name="Wortman J."/>
            <person name="Nusbaum C."/>
            <person name="Birren B."/>
        </authorList>
    </citation>
    <scope>NUCLEOTIDE SEQUENCE [LARGE SCALE GENOMIC DNA]</scope>
    <source>
        <strain evidence="1 2">CBS 118157</strain>
    </source>
</reference>
<dbReference type="Proteomes" id="UP000054342">
    <property type="component" value="Unassembled WGS sequence"/>
</dbReference>
<proteinExistence type="predicted"/>
<evidence type="ECO:0000313" key="1">
    <source>
        <dbReference type="EMBL" id="KIW50713.1"/>
    </source>
</evidence>
<name>A0A0D2E5H6_9EURO</name>
<accession>A0A0D2E5H6</accession>
<dbReference type="RefSeq" id="XP_013311297.1">
    <property type="nucleotide sequence ID" value="XM_013455843.1"/>
</dbReference>
<dbReference type="OrthoDB" id="2992173at2759"/>
<dbReference type="AlphaFoldDB" id="A0A0D2E5H6"/>
<protein>
    <submittedName>
        <fullName evidence="1">Uncharacterized protein</fullName>
    </submittedName>
</protein>